<dbReference type="RefSeq" id="WP_128386607.1">
    <property type="nucleotide sequence ID" value="NZ_CP035037.1"/>
</dbReference>
<dbReference type="Pfam" id="PF03237">
    <property type="entry name" value="Terminase_6N"/>
    <property type="match status" value="1"/>
</dbReference>
<sequence>MPTGIVSTGWPAVRDTCTKMGVTFDRWQDGLGRGILAKRKDGLYAAGIGGIIISICRQVGKTYTIGAIIFALCIIFPRLTVIWTAHHSRTSDETFESLQSFARRKKVKPYIRRIRRANGQQQIIFANGSRILFGARENGFGRGFAGVDVVVMDEFQILTNKALEDMIPATNAAPNPLIIGMGTPPRPVDPGEAFRTRRNEALEIKRRNAAGDPVECEMLYLEVGADPDADLDDWGQVEKANPSHPHRVPRQSILRVRKNLADDDSYRREGLGIWDDDRDTARAIPEARWAEGETFAAPDTAPAYGISFSADGMRMALGAAKTDGARMFLEQLDADEGAIDDGMVKLADWFAAKDENGVPRWRRSRGIFISGSAHAPTFKQLLRRRKVLEKWITVLNTPQVMAACQTLDNELKAKTILHPEEGQERLDASIAVATKMPRSKDGGWTWGALTPDGDETPTEAISFALWGARISKLTGRMPGSGRGGGIL</sequence>
<dbReference type="SUPFAM" id="SSF52540">
    <property type="entry name" value="P-loop containing nucleoside triphosphate hydrolases"/>
    <property type="match status" value="1"/>
</dbReference>
<protein>
    <submittedName>
        <fullName evidence="2">Terminase</fullName>
    </submittedName>
</protein>
<dbReference type="InterPro" id="IPR027417">
    <property type="entry name" value="P-loop_NTPase"/>
</dbReference>
<evidence type="ECO:0000313" key="3">
    <source>
        <dbReference type="Proteomes" id="UP000285768"/>
    </source>
</evidence>
<reference evidence="2 3" key="1">
    <citation type="submission" date="2019-01" db="EMBL/GenBank/DDBJ databases">
        <title>Leucobacter muris sp. nov. isolated from the nose of a laboratory mouse.</title>
        <authorList>
            <person name="Benga L."/>
            <person name="Sproeer C."/>
            <person name="Schumann P."/>
            <person name="Verbarg S."/>
            <person name="Bunk B."/>
            <person name="Engelhardt E."/>
            <person name="Benten P.M."/>
            <person name="Sager M."/>
        </authorList>
    </citation>
    <scope>NUCLEOTIDE SEQUENCE [LARGE SCALE GENOMIC DNA]</scope>
    <source>
        <strain evidence="2 3">DSM 101948</strain>
    </source>
</reference>
<keyword evidence="1" id="KW-0472">Membrane</keyword>
<feature type="transmembrane region" description="Helical" evidence="1">
    <location>
        <begin position="66"/>
        <end position="85"/>
    </location>
</feature>
<dbReference type="Proteomes" id="UP000285768">
    <property type="component" value="Chromosome"/>
</dbReference>
<evidence type="ECO:0000256" key="1">
    <source>
        <dbReference type="SAM" id="Phobius"/>
    </source>
</evidence>
<keyword evidence="1" id="KW-0812">Transmembrane</keyword>
<dbReference type="Gene3D" id="3.40.50.300">
    <property type="entry name" value="P-loop containing nucleotide triphosphate hydrolases"/>
    <property type="match status" value="1"/>
</dbReference>
<keyword evidence="1" id="KW-1133">Transmembrane helix</keyword>
<organism evidence="2 3">
    <name type="scientific">Leucobacter muris</name>
    <dbReference type="NCBI Taxonomy" id="1935379"/>
    <lineage>
        <taxon>Bacteria</taxon>
        <taxon>Bacillati</taxon>
        <taxon>Actinomycetota</taxon>
        <taxon>Actinomycetes</taxon>
        <taxon>Micrococcales</taxon>
        <taxon>Microbacteriaceae</taxon>
        <taxon>Leucobacter</taxon>
    </lineage>
</organism>
<name>A0ABX5QES1_9MICO</name>
<dbReference type="EMBL" id="CP035037">
    <property type="protein sequence ID" value="QAB17475.1"/>
    <property type="molecule type" value="Genomic_DNA"/>
</dbReference>
<evidence type="ECO:0000313" key="2">
    <source>
        <dbReference type="EMBL" id="QAB17475.1"/>
    </source>
</evidence>
<proteinExistence type="predicted"/>
<accession>A0ABX5QES1</accession>
<keyword evidence="3" id="KW-1185">Reference proteome</keyword>
<gene>
    <name evidence="2" type="ORF">Leucomu_05665</name>
</gene>